<dbReference type="EMBL" id="JFKA01000001">
    <property type="protein sequence ID" value="OSQ40288.1"/>
    <property type="molecule type" value="Genomic_DNA"/>
</dbReference>
<dbReference type="RefSeq" id="WP_085578268.1">
    <property type="nucleotide sequence ID" value="NZ_JFKA01000001.1"/>
</dbReference>
<dbReference type="PANTHER" id="PTHR24422">
    <property type="entry name" value="CHEMOTAXIS PROTEIN METHYLTRANSFERASE"/>
    <property type="match status" value="1"/>
</dbReference>
<reference evidence="7 8" key="1">
    <citation type="submission" date="2014-03" db="EMBL/GenBank/DDBJ databases">
        <title>The draft genome sequence of Thalassospira mesophila JCM 18969.</title>
        <authorList>
            <person name="Lai Q."/>
            <person name="Shao Z."/>
        </authorList>
    </citation>
    <scope>NUCLEOTIDE SEQUENCE [LARGE SCALE GENOMIC DNA]</scope>
    <source>
        <strain evidence="7 8">JCM 18969</strain>
    </source>
</reference>
<protein>
    <submittedName>
        <fullName evidence="7">Chemotaxis protein</fullName>
    </submittedName>
</protein>
<dbReference type="Pfam" id="PF00015">
    <property type="entry name" value="MCPsignal"/>
    <property type="match status" value="1"/>
</dbReference>
<dbReference type="Pfam" id="PF08448">
    <property type="entry name" value="PAS_4"/>
    <property type="match status" value="2"/>
</dbReference>
<dbReference type="PRINTS" id="PR00260">
    <property type="entry name" value="CHEMTRNSDUCR"/>
</dbReference>
<feature type="domain" description="PAC" evidence="5">
    <location>
        <begin position="209"/>
        <end position="261"/>
    </location>
</feature>
<dbReference type="PROSITE" id="PS50111">
    <property type="entry name" value="CHEMOTAXIS_TRANSDUC_2"/>
    <property type="match status" value="1"/>
</dbReference>
<evidence type="ECO:0000256" key="1">
    <source>
        <dbReference type="ARBA" id="ARBA00029447"/>
    </source>
</evidence>
<evidence type="ECO:0000313" key="7">
    <source>
        <dbReference type="EMBL" id="OSQ40288.1"/>
    </source>
</evidence>
<dbReference type="SUPFAM" id="SSF58104">
    <property type="entry name" value="Methyl-accepting chemotaxis protein (MCP) signaling domain"/>
    <property type="match status" value="1"/>
</dbReference>
<accession>A0A1Y2L566</accession>
<organism evidence="7 8">
    <name type="scientific">Thalassospira mesophila</name>
    <dbReference type="NCBI Taxonomy" id="1293891"/>
    <lineage>
        <taxon>Bacteria</taxon>
        <taxon>Pseudomonadati</taxon>
        <taxon>Pseudomonadota</taxon>
        <taxon>Alphaproteobacteria</taxon>
        <taxon>Rhodospirillales</taxon>
        <taxon>Thalassospiraceae</taxon>
        <taxon>Thalassospira</taxon>
    </lineage>
</organism>
<dbReference type="GO" id="GO:0007165">
    <property type="term" value="P:signal transduction"/>
    <property type="evidence" value="ECO:0007669"/>
    <property type="project" value="UniProtKB-KW"/>
</dbReference>
<evidence type="ECO:0000313" key="8">
    <source>
        <dbReference type="Proteomes" id="UP000193391"/>
    </source>
</evidence>
<dbReference type="GO" id="GO:0016020">
    <property type="term" value="C:membrane"/>
    <property type="evidence" value="ECO:0007669"/>
    <property type="project" value="InterPro"/>
</dbReference>
<dbReference type="CDD" id="cd00130">
    <property type="entry name" value="PAS"/>
    <property type="match status" value="2"/>
</dbReference>
<dbReference type="GO" id="GO:0004888">
    <property type="term" value="F:transmembrane signaling receptor activity"/>
    <property type="evidence" value="ECO:0007669"/>
    <property type="project" value="InterPro"/>
</dbReference>
<dbReference type="InterPro" id="IPR000727">
    <property type="entry name" value="T_SNARE_dom"/>
</dbReference>
<dbReference type="PROSITE" id="PS50192">
    <property type="entry name" value="T_SNARE"/>
    <property type="match status" value="1"/>
</dbReference>
<dbReference type="InterPro" id="IPR035965">
    <property type="entry name" value="PAS-like_dom_sf"/>
</dbReference>
<dbReference type="NCBIfam" id="TIGR00229">
    <property type="entry name" value="sensory_box"/>
    <property type="match status" value="2"/>
</dbReference>
<evidence type="ECO:0000259" key="5">
    <source>
        <dbReference type="PROSITE" id="PS50113"/>
    </source>
</evidence>
<comment type="caution">
    <text evidence="7">The sequence shown here is derived from an EMBL/GenBank/DDBJ whole genome shotgun (WGS) entry which is preliminary data.</text>
</comment>
<dbReference type="InterPro" id="IPR001610">
    <property type="entry name" value="PAC"/>
</dbReference>
<dbReference type="Gene3D" id="1.10.287.950">
    <property type="entry name" value="Methyl-accepting chemotaxis protein"/>
    <property type="match status" value="1"/>
</dbReference>
<dbReference type="Proteomes" id="UP000193391">
    <property type="component" value="Unassembled WGS sequence"/>
</dbReference>
<keyword evidence="8" id="KW-1185">Reference proteome</keyword>
<sequence length="496" mass="54217">MVFSRLFQSNKANEAIQALDALNLSMAAIEFSLDGRILDANDNFLAITGYELSEIVGKPHSIFVPLEDRDTPEYRTFWQNLREGKFQSAAFRRLNKNGEQLWLEATYNPIFNDKGKAVKVIKFATDITERRKERAVLQSVFNAINKAQAVIEFDLDGNILEANQNFLALMGYRANEIVGKHHSIFVDAGVKGTRDYADFWRALKNGDYQQGQFKRIGKNGKEVWIEASYNPVLDPLGKPFKVIKFATDVTEQITLLIELKSMIDVNFSDIDISINMLDTTATDAVAAAMNTSETVHAVAASAEELAASIAEISRSMAQSRTATERVFDQTVAADSSTQRMSQVVAAMGNIVEVIQNIAGQINLLALNATIESARAGDAGKGFAVVANEVKNLANQAARATDQIADEISGIQSITTEVVDALGTIRNSVEMVRDSVTNISSAVEEQSAVTDGVSQNIQSMRHTVEAVSRNIGDIQKSAGSVATSVHRTREAAEVLTR</sequence>
<dbReference type="STRING" id="1293891.TMES_00060"/>
<dbReference type="PANTHER" id="PTHR24422:SF10">
    <property type="entry name" value="CHEMOTAXIS PROTEIN METHYLTRANSFERASE 2"/>
    <property type="match status" value="1"/>
</dbReference>
<evidence type="ECO:0000259" key="3">
    <source>
        <dbReference type="PROSITE" id="PS50111"/>
    </source>
</evidence>
<dbReference type="OrthoDB" id="9765776at2"/>
<evidence type="ECO:0000259" key="4">
    <source>
        <dbReference type="PROSITE" id="PS50112"/>
    </source>
</evidence>
<evidence type="ECO:0000256" key="2">
    <source>
        <dbReference type="PROSITE-ProRule" id="PRU00284"/>
    </source>
</evidence>
<dbReference type="InterPro" id="IPR000014">
    <property type="entry name" value="PAS"/>
</dbReference>
<gene>
    <name evidence="7" type="ORF">TMES_00060</name>
</gene>
<dbReference type="GO" id="GO:0006935">
    <property type="term" value="P:chemotaxis"/>
    <property type="evidence" value="ECO:0007669"/>
    <property type="project" value="InterPro"/>
</dbReference>
<dbReference type="Gene3D" id="3.30.450.20">
    <property type="entry name" value="PAS domain"/>
    <property type="match status" value="2"/>
</dbReference>
<dbReference type="InterPro" id="IPR050903">
    <property type="entry name" value="Bact_Chemotaxis_MeTrfase"/>
</dbReference>
<feature type="domain" description="T-SNARE coiled-coil homology" evidence="6">
    <location>
        <begin position="411"/>
        <end position="473"/>
    </location>
</feature>
<evidence type="ECO:0000259" key="6">
    <source>
        <dbReference type="PROSITE" id="PS50192"/>
    </source>
</evidence>
<dbReference type="SMART" id="SM00086">
    <property type="entry name" value="PAC"/>
    <property type="match status" value="2"/>
</dbReference>
<dbReference type="InterPro" id="IPR000700">
    <property type="entry name" value="PAS-assoc_C"/>
</dbReference>
<feature type="domain" description="PAC" evidence="5">
    <location>
        <begin position="87"/>
        <end position="139"/>
    </location>
</feature>
<keyword evidence="2" id="KW-0807">Transducer</keyword>
<dbReference type="SMART" id="SM00283">
    <property type="entry name" value="MA"/>
    <property type="match status" value="1"/>
</dbReference>
<dbReference type="SMART" id="SM00091">
    <property type="entry name" value="PAS"/>
    <property type="match status" value="2"/>
</dbReference>
<dbReference type="InterPro" id="IPR004090">
    <property type="entry name" value="Chemotax_Me-accpt_rcpt"/>
</dbReference>
<dbReference type="SUPFAM" id="SSF55785">
    <property type="entry name" value="PYP-like sensor domain (PAS domain)"/>
    <property type="match status" value="2"/>
</dbReference>
<proteinExistence type="inferred from homology"/>
<dbReference type="PROSITE" id="PS50112">
    <property type="entry name" value="PAS"/>
    <property type="match status" value="2"/>
</dbReference>
<dbReference type="InterPro" id="IPR004089">
    <property type="entry name" value="MCPsignal_dom"/>
</dbReference>
<comment type="similarity">
    <text evidence="1">Belongs to the methyl-accepting chemotaxis (MCP) protein family.</text>
</comment>
<feature type="domain" description="PAS" evidence="4">
    <location>
        <begin position="11"/>
        <end position="85"/>
    </location>
</feature>
<name>A0A1Y2L566_9PROT</name>
<dbReference type="InterPro" id="IPR013656">
    <property type="entry name" value="PAS_4"/>
</dbReference>
<feature type="domain" description="Methyl-accepting transducer" evidence="3">
    <location>
        <begin position="259"/>
        <end position="481"/>
    </location>
</feature>
<feature type="domain" description="PAS" evidence="4">
    <location>
        <begin position="133"/>
        <end position="180"/>
    </location>
</feature>
<dbReference type="PROSITE" id="PS50113">
    <property type="entry name" value="PAC"/>
    <property type="match status" value="2"/>
</dbReference>
<dbReference type="AlphaFoldDB" id="A0A1Y2L566"/>